<dbReference type="EMBL" id="LUTY01001030">
    <property type="protein sequence ID" value="OAD22312.1"/>
    <property type="molecule type" value="Genomic_DNA"/>
</dbReference>
<protein>
    <submittedName>
        <fullName evidence="2">Uncharacterized protein</fullName>
    </submittedName>
</protein>
<organism evidence="2 3">
    <name type="scientific">Candidatus Thiomargarita nelsonii</name>
    <dbReference type="NCBI Taxonomy" id="1003181"/>
    <lineage>
        <taxon>Bacteria</taxon>
        <taxon>Pseudomonadati</taxon>
        <taxon>Pseudomonadota</taxon>
        <taxon>Gammaproteobacteria</taxon>
        <taxon>Thiotrichales</taxon>
        <taxon>Thiotrichaceae</taxon>
        <taxon>Thiomargarita</taxon>
    </lineage>
</organism>
<feature type="transmembrane region" description="Helical" evidence="1">
    <location>
        <begin position="6"/>
        <end position="27"/>
    </location>
</feature>
<feature type="transmembrane region" description="Helical" evidence="1">
    <location>
        <begin position="88"/>
        <end position="105"/>
    </location>
</feature>
<evidence type="ECO:0000313" key="3">
    <source>
        <dbReference type="Proteomes" id="UP000076962"/>
    </source>
</evidence>
<keyword evidence="1" id="KW-0812">Transmembrane</keyword>
<accession>A0A176S2J5</accession>
<evidence type="ECO:0000256" key="1">
    <source>
        <dbReference type="SAM" id="Phobius"/>
    </source>
</evidence>
<name>A0A176S2J5_9GAMM</name>
<dbReference type="AlphaFoldDB" id="A0A176S2J5"/>
<keyword evidence="1" id="KW-1133">Transmembrane helix</keyword>
<proteinExistence type="predicted"/>
<sequence>MPKPRYWSLWSWIFLYLPLVLLALYFLTHINTLLQAYDIRHFTLGERLLTEARILTDYISKILLLTPYEFGLYHDDYTISRHLLTPPSTLIAIIFIMVMFVTALWKRHIWPVFAFGVLWFLAGHVLESSFIGLMLYFEHRNYLAMLGIIFSIIYGAIWLFEYILTPNLRKASIYLSSLFFALFLLITWSETDLWGKPLEQTVFWAEQHPQSPMAQTHGVARYLHTLSTTGENDETIID</sequence>
<keyword evidence="1" id="KW-0472">Membrane</keyword>
<comment type="caution">
    <text evidence="2">The sequence shown here is derived from an EMBL/GenBank/DDBJ whole genome shotgun (WGS) entry which is preliminary data.</text>
</comment>
<dbReference type="Proteomes" id="UP000076962">
    <property type="component" value="Unassembled WGS sequence"/>
</dbReference>
<feature type="transmembrane region" description="Helical" evidence="1">
    <location>
        <begin position="112"/>
        <end position="136"/>
    </location>
</feature>
<feature type="transmembrane region" description="Helical" evidence="1">
    <location>
        <begin position="171"/>
        <end position="189"/>
    </location>
</feature>
<feature type="transmembrane region" description="Helical" evidence="1">
    <location>
        <begin position="142"/>
        <end position="164"/>
    </location>
</feature>
<feature type="non-terminal residue" evidence="2">
    <location>
        <position position="238"/>
    </location>
</feature>
<evidence type="ECO:0000313" key="2">
    <source>
        <dbReference type="EMBL" id="OAD22312.1"/>
    </source>
</evidence>
<keyword evidence="3" id="KW-1185">Reference proteome</keyword>
<gene>
    <name evidence="2" type="ORF">THIOM_001891</name>
</gene>
<reference evidence="2 3" key="1">
    <citation type="submission" date="2016-05" db="EMBL/GenBank/DDBJ databases">
        <title>Single-cell genome of chain-forming Candidatus Thiomargarita nelsonii and comparison to other large sulfur-oxidizing bacteria.</title>
        <authorList>
            <person name="Winkel M."/>
            <person name="Salman V."/>
            <person name="Woyke T."/>
            <person name="Schulz-Vogt H."/>
            <person name="Richter M."/>
            <person name="Flood B."/>
            <person name="Bailey J."/>
            <person name="Amann R."/>
            <person name="Mussmann M."/>
        </authorList>
    </citation>
    <scope>NUCLEOTIDE SEQUENCE [LARGE SCALE GENOMIC DNA]</scope>
    <source>
        <strain evidence="2 3">THI036</strain>
    </source>
</reference>